<feature type="transmembrane region" description="Helical" evidence="6">
    <location>
        <begin position="261"/>
        <end position="282"/>
    </location>
</feature>
<dbReference type="PANTHER" id="PTHR21535:SF51">
    <property type="entry name" value="MANGANESE RESISTANCE PROTEIN MNR2"/>
    <property type="match status" value="1"/>
</dbReference>
<dbReference type="SUPFAM" id="SSF144083">
    <property type="entry name" value="Magnesium transport protein CorA, transmembrane region"/>
    <property type="match status" value="1"/>
</dbReference>
<dbReference type="SUPFAM" id="SSF143865">
    <property type="entry name" value="CorA soluble domain-like"/>
    <property type="match status" value="1"/>
</dbReference>
<dbReference type="GO" id="GO:0010961">
    <property type="term" value="P:intracellular magnesium ion homeostasis"/>
    <property type="evidence" value="ECO:0007669"/>
    <property type="project" value="TreeGrafter"/>
</dbReference>
<comment type="subcellular location">
    <subcellularLocation>
        <location evidence="1">Membrane</location>
        <topology evidence="1">Multi-pass membrane protein</topology>
    </subcellularLocation>
</comment>
<dbReference type="CDD" id="cd12829">
    <property type="entry name" value="Alr1p-like"/>
    <property type="match status" value="1"/>
</dbReference>
<dbReference type="Pfam" id="PF01544">
    <property type="entry name" value="CorA"/>
    <property type="match status" value="1"/>
</dbReference>
<organism evidence="7 8">
    <name type="scientific">Syncephalis pseudoplumigaleata</name>
    <dbReference type="NCBI Taxonomy" id="1712513"/>
    <lineage>
        <taxon>Eukaryota</taxon>
        <taxon>Fungi</taxon>
        <taxon>Fungi incertae sedis</taxon>
        <taxon>Zoopagomycota</taxon>
        <taxon>Zoopagomycotina</taxon>
        <taxon>Zoopagomycetes</taxon>
        <taxon>Zoopagales</taxon>
        <taxon>Piptocephalidaceae</taxon>
        <taxon>Syncephalis</taxon>
    </lineage>
</organism>
<dbReference type="Gene3D" id="3.30.460.20">
    <property type="entry name" value="CorA soluble domain-like"/>
    <property type="match status" value="1"/>
</dbReference>
<feature type="transmembrane region" description="Helical" evidence="6">
    <location>
        <begin position="230"/>
        <end position="249"/>
    </location>
</feature>
<evidence type="ECO:0000256" key="1">
    <source>
        <dbReference type="ARBA" id="ARBA00004141"/>
    </source>
</evidence>
<dbReference type="EMBL" id="KZ989629">
    <property type="protein sequence ID" value="RKP25755.1"/>
    <property type="molecule type" value="Genomic_DNA"/>
</dbReference>
<accession>A0A4P9Z0H0</accession>
<evidence type="ECO:0000313" key="8">
    <source>
        <dbReference type="Proteomes" id="UP000278143"/>
    </source>
</evidence>
<dbReference type="Proteomes" id="UP000278143">
    <property type="component" value="Unassembled WGS sequence"/>
</dbReference>
<gene>
    <name evidence="7" type="ORF">SYNPS1DRAFT_32900</name>
</gene>
<evidence type="ECO:0000256" key="2">
    <source>
        <dbReference type="ARBA" id="ARBA00009765"/>
    </source>
</evidence>
<protein>
    <recommendedName>
        <fullName evidence="9">Mg2+ transporter protein</fullName>
    </recommendedName>
</protein>
<evidence type="ECO:0000256" key="4">
    <source>
        <dbReference type="ARBA" id="ARBA00022989"/>
    </source>
</evidence>
<reference evidence="8" key="1">
    <citation type="journal article" date="2018" name="Nat. Microbiol.">
        <title>Leveraging single-cell genomics to expand the fungal tree of life.</title>
        <authorList>
            <person name="Ahrendt S.R."/>
            <person name="Quandt C.A."/>
            <person name="Ciobanu D."/>
            <person name="Clum A."/>
            <person name="Salamov A."/>
            <person name="Andreopoulos B."/>
            <person name="Cheng J.F."/>
            <person name="Woyke T."/>
            <person name="Pelin A."/>
            <person name="Henrissat B."/>
            <person name="Reynolds N.K."/>
            <person name="Benny G.L."/>
            <person name="Smith M.E."/>
            <person name="James T.Y."/>
            <person name="Grigoriev I.V."/>
        </authorList>
    </citation>
    <scope>NUCLEOTIDE SEQUENCE [LARGE SCALE GENOMIC DNA]</scope>
    <source>
        <strain evidence="8">Benny S71-1</strain>
    </source>
</reference>
<dbReference type="AlphaFoldDB" id="A0A4P9Z0H0"/>
<dbReference type="GO" id="GO:0015095">
    <property type="term" value="F:magnesium ion transmembrane transporter activity"/>
    <property type="evidence" value="ECO:0007669"/>
    <property type="project" value="InterPro"/>
</dbReference>
<evidence type="ECO:0000313" key="7">
    <source>
        <dbReference type="EMBL" id="RKP25755.1"/>
    </source>
</evidence>
<dbReference type="InterPro" id="IPR044089">
    <property type="entry name" value="Alr1-like"/>
</dbReference>
<keyword evidence="5 6" id="KW-0472">Membrane</keyword>
<keyword evidence="8" id="KW-1185">Reference proteome</keyword>
<dbReference type="PANTHER" id="PTHR21535">
    <property type="entry name" value="MAGNESIUM AND COBALT TRANSPORT PROTEIN/MITOCHONDRIAL IMPORT INNER MEMBRANE TRANSLOCASE SUBUNIT TIM8"/>
    <property type="match status" value="1"/>
</dbReference>
<dbReference type="InterPro" id="IPR045861">
    <property type="entry name" value="CorA_cytoplasmic_dom"/>
</dbReference>
<proteinExistence type="inferred from homology"/>
<dbReference type="Gene3D" id="1.20.58.340">
    <property type="entry name" value="Magnesium transport protein CorA, transmembrane region"/>
    <property type="match status" value="2"/>
</dbReference>
<dbReference type="OrthoDB" id="29879at2759"/>
<evidence type="ECO:0000256" key="5">
    <source>
        <dbReference type="ARBA" id="ARBA00023136"/>
    </source>
</evidence>
<evidence type="ECO:0000256" key="6">
    <source>
        <dbReference type="SAM" id="Phobius"/>
    </source>
</evidence>
<dbReference type="InterPro" id="IPR045863">
    <property type="entry name" value="CorA_TM1_TM2"/>
</dbReference>
<keyword evidence="3 6" id="KW-0812">Transmembrane</keyword>
<sequence length="288" mass="32974">MRIVIFRIHPLTAEDIMTEDTREKCELFRNYYFICFRSFDADPHSDTYLEPLSVFTVVMREGIISFHHRPTPHARNVLRRIRQLTDYVTISPDWINYALIDDITDAFAPLIGNLQLEVDSIDELVLILKESEQSDMLRRIGHARKKVMTAMRLLGAKADVMRGLIKRCDDRVGGEIGLYLGDIQDHLITMLQNVAHYEKIIARAHSNYLAQISIELTQTSNVTNYVMTKLTVLGTILVPMNVVTGLWGMNVEVPGRDIEGLTWFFGIIAGMSLLGAVLYMYLRRNKVV</sequence>
<evidence type="ECO:0000256" key="3">
    <source>
        <dbReference type="ARBA" id="ARBA00022692"/>
    </source>
</evidence>
<dbReference type="GO" id="GO:0016020">
    <property type="term" value="C:membrane"/>
    <property type="evidence" value="ECO:0007669"/>
    <property type="project" value="UniProtKB-SubCell"/>
</dbReference>
<keyword evidence="4 6" id="KW-1133">Transmembrane helix</keyword>
<evidence type="ECO:0008006" key="9">
    <source>
        <dbReference type="Google" id="ProtNLM"/>
    </source>
</evidence>
<name>A0A4P9Z0H0_9FUNG</name>
<dbReference type="InterPro" id="IPR002523">
    <property type="entry name" value="MgTranspt_CorA/ZnTranspt_ZntB"/>
</dbReference>
<comment type="similarity">
    <text evidence="2">Belongs to the CorA metal ion transporter (MIT) (TC 1.A.35) family.</text>
</comment>